<dbReference type="AlphaFoldDB" id="A0AAU9ER42"/>
<evidence type="ECO:0000256" key="2">
    <source>
        <dbReference type="ARBA" id="ARBA00022898"/>
    </source>
</evidence>
<dbReference type="Gene3D" id="3.40.640.10">
    <property type="entry name" value="Type I PLP-dependent aspartate aminotransferase-like (Major domain)"/>
    <property type="match status" value="1"/>
</dbReference>
<keyword evidence="2" id="KW-0663">Pyridoxal phosphate</keyword>
<keyword evidence="5" id="KW-1185">Reference proteome</keyword>
<gene>
    <name evidence="4" type="primary">cobD</name>
    <name evidence="4" type="ORF">FAK_26600</name>
</gene>
<dbReference type="InterPro" id="IPR015422">
    <property type="entry name" value="PyrdxlP-dep_Trfase_small"/>
</dbReference>
<sequence length="370" mass="40523">MAVFGGDAVHGGDIWGWSRRLNKPVDEILDLSASLNPLGPPPGLDQAIARAMSGICHYPDRLSYEFRETLAGKLGTSATCLLPGNGSTALIRMIARALDLKNIVLLAPAFGEMARSLAIAGRHFHYLLTREQDGFVPTFHDLENLWDMEPSAVIFSNPTTPAGTLIPRDILDSIIERAARRRVWVVVDEAFIDFADEQARSWACEAMKRHKRLLVLRSLTKFFCIAGLRLGYAMADADTLSDFAPLGQPWSVNTLAQAAGVFCLGQDEYVQKTRESMDRWRREQTAALDELGLGPMRGVANYLLCRLPGDGPTAAQVAAHTAQQGVLVRPAASFVGCGEHHLRVAVTTTEEQQRLLAALRPALAQKVDRV</sequence>
<dbReference type="EMBL" id="AP028679">
    <property type="protein sequence ID" value="BEQ15594.1"/>
    <property type="molecule type" value="Genomic_DNA"/>
</dbReference>
<reference evidence="5" key="1">
    <citation type="journal article" date="2023" name="Arch. Microbiol.">
        <title>Desulfoferula mesophilus gen. nov. sp. nov., a mesophilic sulfate-reducing bacterium isolated from a brackish lake sediment.</title>
        <authorList>
            <person name="Watanabe T."/>
            <person name="Yabe T."/>
            <person name="Tsuji J.M."/>
            <person name="Fukui M."/>
        </authorList>
    </citation>
    <scope>NUCLEOTIDE SEQUENCE [LARGE SCALE GENOMIC DNA]</scope>
    <source>
        <strain evidence="5">12FAK</strain>
    </source>
</reference>
<dbReference type="Pfam" id="PF00155">
    <property type="entry name" value="Aminotran_1_2"/>
    <property type="match status" value="1"/>
</dbReference>
<feature type="domain" description="Aminotransferase class I/classII large" evidence="3">
    <location>
        <begin position="27"/>
        <end position="359"/>
    </location>
</feature>
<dbReference type="Proteomes" id="UP001366166">
    <property type="component" value="Chromosome"/>
</dbReference>
<dbReference type="InterPro" id="IPR015424">
    <property type="entry name" value="PyrdxlP-dep_Trfase"/>
</dbReference>
<comment type="cofactor">
    <cofactor evidence="1">
        <name>pyridoxal 5'-phosphate</name>
        <dbReference type="ChEBI" id="CHEBI:597326"/>
    </cofactor>
</comment>
<dbReference type="PANTHER" id="PTHR42885">
    <property type="entry name" value="HISTIDINOL-PHOSPHATE AMINOTRANSFERASE-RELATED"/>
    <property type="match status" value="1"/>
</dbReference>
<dbReference type="GO" id="GO:0030170">
    <property type="term" value="F:pyridoxal phosphate binding"/>
    <property type="evidence" value="ECO:0007669"/>
    <property type="project" value="InterPro"/>
</dbReference>
<dbReference type="KEGG" id="dmp:FAK_26600"/>
<evidence type="ECO:0000313" key="4">
    <source>
        <dbReference type="EMBL" id="BEQ15594.1"/>
    </source>
</evidence>
<dbReference type="CDD" id="cd00609">
    <property type="entry name" value="AAT_like"/>
    <property type="match status" value="1"/>
</dbReference>
<dbReference type="InterPro" id="IPR015421">
    <property type="entry name" value="PyrdxlP-dep_Trfase_major"/>
</dbReference>
<organism evidence="4 5">
    <name type="scientific">Desulfoferula mesophila</name>
    <dbReference type="NCBI Taxonomy" id="3058419"/>
    <lineage>
        <taxon>Bacteria</taxon>
        <taxon>Pseudomonadati</taxon>
        <taxon>Thermodesulfobacteriota</taxon>
        <taxon>Desulfarculia</taxon>
        <taxon>Desulfarculales</taxon>
        <taxon>Desulfarculaceae</taxon>
        <taxon>Desulfoferula</taxon>
    </lineage>
</organism>
<protein>
    <submittedName>
        <fullName evidence="4">Threonine-phosphate decarboxylase</fullName>
    </submittedName>
</protein>
<dbReference type="Gene3D" id="3.90.1150.10">
    <property type="entry name" value="Aspartate Aminotransferase, domain 1"/>
    <property type="match status" value="1"/>
</dbReference>
<dbReference type="InterPro" id="IPR004839">
    <property type="entry name" value="Aminotransferase_I/II_large"/>
</dbReference>
<name>A0AAU9ER42_9BACT</name>
<evidence type="ECO:0000256" key="1">
    <source>
        <dbReference type="ARBA" id="ARBA00001933"/>
    </source>
</evidence>
<dbReference type="PANTHER" id="PTHR42885:SF1">
    <property type="entry name" value="THREONINE-PHOSPHATE DECARBOXYLASE"/>
    <property type="match status" value="1"/>
</dbReference>
<proteinExistence type="predicted"/>
<evidence type="ECO:0000259" key="3">
    <source>
        <dbReference type="Pfam" id="PF00155"/>
    </source>
</evidence>
<evidence type="ECO:0000313" key="5">
    <source>
        <dbReference type="Proteomes" id="UP001366166"/>
    </source>
</evidence>
<accession>A0AAU9ER42</accession>
<dbReference type="SUPFAM" id="SSF53383">
    <property type="entry name" value="PLP-dependent transferases"/>
    <property type="match status" value="1"/>
</dbReference>